<dbReference type="PRINTS" id="PR00332">
    <property type="entry name" value="HISTRIAD"/>
</dbReference>
<protein>
    <submittedName>
        <fullName evidence="5">HIT domain-containing protein</fullName>
    </submittedName>
</protein>
<comment type="caution">
    <text evidence="5">The sequence shown here is derived from an EMBL/GenBank/DDBJ whole genome shotgun (WGS) entry which is preliminary data.</text>
</comment>
<evidence type="ECO:0000256" key="1">
    <source>
        <dbReference type="PIRSR" id="PIRSR601310-1"/>
    </source>
</evidence>
<evidence type="ECO:0000313" key="5">
    <source>
        <dbReference type="EMBL" id="PQL19081.1"/>
    </source>
</evidence>
<dbReference type="Gene3D" id="3.30.428.10">
    <property type="entry name" value="HIT-like"/>
    <property type="match status" value="1"/>
</dbReference>
<name>A0A2S7Z763_9FIRM</name>
<dbReference type="Pfam" id="PF01230">
    <property type="entry name" value="HIT"/>
    <property type="match status" value="1"/>
</dbReference>
<sequence length="114" mass="12756">MSDCIFCKIINGEIPSKKVLENDKFYAFHDIQPVKKVHVLIVPKNHVSNIAHLNEKNEDYVEGLLPFVRDVAKGLGISKDGYRLIFNTGGKAGQTVFHMHAHLLGGEEMGWPEA</sequence>
<feature type="active site" description="Tele-AMP-histidine intermediate" evidence="1">
    <location>
        <position position="100"/>
    </location>
</feature>
<dbReference type="STRING" id="1298594.GCA_001312465_00384"/>
<evidence type="ECO:0000256" key="3">
    <source>
        <dbReference type="PROSITE-ProRule" id="PRU00464"/>
    </source>
</evidence>
<dbReference type="InterPro" id="IPR001310">
    <property type="entry name" value="Histidine_triad_HIT"/>
</dbReference>
<dbReference type="RefSeq" id="WP_054673325.1">
    <property type="nucleotide sequence ID" value="NZ_PPDB01000007.1"/>
</dbReference>
<dbReference type="Proteomes" id="UP000237916">
    <property type="component" value="Unassembled WGS sequence"/>
</dbReference>
<evidence type="ECO:0000313" key="6">
    <source>
        <dbReference type="Proteomes" id="UP000237916"/>
    </source>
</evidence>
<evidence type="ECO:0000259" key="4">
    <source>
        <dbReference type="PROSITE" id="PS51084"/>
    </source>
</evidence>
<accession>A0A2S7Z763</accession>
<evidence type="ECO:0000256" key="2">
    <source>
        <dbReference type="PIRSR" id="PIRSR601310-3"/>
    </source>
</evidence>
<gene>
    <name evidence="5" type="ORF">VEHSUH05_06850</name>
</gene>
<feature type="domain" description="HIT" evidence="4">
    <location>
        <begin position="5"/>
        <end position="114"/>
    </location>
</feature>
<organism evidence="5 6">
    <name type="scientific">Veillonella denticariosi JCM 15641</name>
    <dbReference type="NCBI Taxonomy" id="1298594"/>
    <lineage>
        <taxon>Bacteria</taxon>
        <taxon>Bacillati</taxon>
        <taxon>Bacillota</taxon>
        <taxon>Negativicutes</taxon>
        <taxon>Veillonellales</taxon>
        <taxon>Veillonellaceae</taxon>
        <taxon>Veillonella</taxon>
    </lineage>
</organism>
<feature type="short sequence motif" description="Histidine triad motif" evidence="2 3">
    <location>
        <begin position="98"/>
        <end position="102"/>
    </location>
</feature>
<dbReference type="InterPro" id="IPR011146">
    <property type="entry name" value="HIT-like"/>
</dbReference>
<reference evidence="5 6" key="1">
    <citation type="submission" date="2018-01" db="EMBL/GenBank/DDBJ databases">
        <title>Draft genome sequences of clinical isolates and type strains of oral Veillonella including Veillonella infantum sp., nov.</title>
        <authorList>
            <person name="Mashima I."/>
            <person name="Liao Y.-C."/>
            <person name="Sabharwal A."/>
            <person name="Haase E.M."/>
            <person name="Nakazawa F."/>
            <person name="Scannapieco F.A."/>
        </authorList>
    </citation>
    <scope>NUCLEOTIDE SEQUENCE [LARGE SCALE GENOMIC DNA]</scope>
    <source>
        <strain evidence="5 6">JCM 15641</strain>
    </source>
</reference>
<proteinExistence type="predicted"/>
<dbReference type="OrthoDB" id="9784774at2"/>
<keyword evidence="6" id="KW-1185">Reference proteome</keyword>
<dbReference type="CDD" id="cd01276">
    <property type="entry name" value="PKCI_related"/>
    <property type="match status" value="1"/>
</dbReference>
<dbReference type="SUPFAM" id="SSF54197">
    <property type="entry name" value="HIT-like"/>
    <property type="match status" value="1"/>
</dbReference>
<dbReference type="EMBL" id="PPDB01000007">
    <property type="protein sequence ID" value="PQL19081.1"/>
    <property type="molecule type" value="Genomic_DNA"/>
</dbReference>
<dbReference type="AlphaFoldDB" id="A0A2S7Z763"/>
<dbReference type="PROSITE" id="PS51084">
    <property type="entry name" value="HIT_2"/>
    <property type="match status" value="1"/>
</dbReference>
<dbReference type="PANTHER" id="PTHR23089">
    <property type="entry name" value="HISTIDINE TRIAD HIT PROTEIN"/>
    <property type="match status" value="1"/>
</dbReference>
<dbReference type="InterPro" id="IPR036265">
    <property type="entry name" value="HIT-like_sf"/>
</dbReference>
<dbReference type="GO" id="GO:0003824">
    <property type="term" value="F:catalytic activity"/>
    <property type="evidence" value="ECO:0007669"/>
    <property type="project" value="InterPro"/>
</dbReference>